<dbReference type="EMBL" id="LJGZ01000096">
    <property type="protein sequence ID" value="OEV17714.1"/>
    <property type="molecule type" value="Genomic_DNA"/>
</dbReference>
<sequence length="63" mass="6484">MKVGCPAGRGVRAPGGSVTATAAHGTLLVSEVARGDVRSETSYGAVEVDVRKSTAAWLDRAER</sequence>
<organism evidence="1 2">
    <name type="scientific">Streptomyces nanshensis</name>
    <dbReference type="NCBI Taxonomy" id="518642"/>
    <lineage>
        <taxon>Bacteria</taxon>
        <taxon>Bacillati</taxon>
        <taxon>Actinomycetota</taxon>
        <taxon>Actinomycetes</taxon>
        <taxon>Kitasatosporales</taxon>
        <taxon>Streptomycetaceae</taxon>
        <taxon>Streptomyces</taxon>
    </lineage>
</organism>
<keyword evidence="2" id="KW-1185">Reference proteome</keyword>
<proteinExistence type="predicted"/>
<name>A0A1E7LNE6_9ACTN</name>
<reference evidence="1 2" key="1">
    <citation type="journal article" date="2016" name="Front. Microbiol.">
        <title>Comparative Genomics Analysis of Streptomyces Species Reveals Their Adaptation to the Marine Environment and Their Diversity at the Genomic Level.</title>
        <authorList>
            <person name="Tian X."/>
            <person name="Zhang Z."/>
            <person name="Yang T."/>
            <person name="Chen M."/>
            <person name="Li J."/>
            <person name="Chen F."/>
            <person name="Yang J."/>
            <person name="Li W."/>
            <person name="Zhang B."/>
            <person name="Zhang Z."/>
            <person name="Wu J."/>
            <person name="Zhang C."/>
            <person name="Long L."/>
            <person name="Xiao J."/>
        </authorList>
    </citation>
    <scope>NUCLEOTIDE SEQUENCE [LARGE SCALE GENOMIC DNA]</scope>
    <source>
        <strain evidence="1 2">SCSIO M10372</strain>
    </source>
</reference>
<accession>A0A1E7LNE6</accession>
<evidence type="ECO:0000313" key="1">
    <source>
        <dbReference type="EMBL" id="OEV17714.1"/>
    </source>
</evidence>
<comment type="caution">
    <text evidence="1">The sequence shown here is derived from an EMBL/GenBank/DDBJ whole genome shotgun (WGS) entry which is preliminary data.</text>
</comment>
<dbReference type="Proteomes" id="UP000175971">
    <property type="component" value="Unassembled WGS sequence"/>
</dbReference>
<dbReference type="AlphaFoldDB" id="A0A1E7LNE6"/>
<gene>
    <name evidence="1" type="ORF">AN221_25650</name>
</gene>
<evidence type="ECO:0000313" key="2">
    <source>
        <dbReference type="Proteomes" id="UP000175971"/>
    </source>
</evidence>
<protein>
    <submittedName>
        <fullName evidence="1">Uncharacterized protein</fullName>
    </submittedName>
</protein>